<dbReference type="Proteomes" id="UP000007799">
    <property type="component" value="Unassembled WGS sequence"/>
</dbReference>
<dbReference type="InterPro" id="IPR050081">
    <property type="entry name" value="Ile-tRNA_ligase"/>
</dbReference>
<evidence type="ECO:0000256" key="8">
    <source>
        <dbReference type="ARBA" id="ARBA00032665"/>
    </source>
</evidence>
<evidence type="ECO:0000256" key="9">
    <source>
        <dbReference type="RuleBase" id="RU363035"/>
    </source>
</evidence>
<name>F2U092_SALR5</name>
<keyword evidence="7 9" id="KW-0030">Aminoacyl-tRNA synthetase</keyword>
<comment type="similarity">
    <text evidence="1 9">Belongs to the class-I aminoacyl-tRNA synthetase family.</text>
</comment>
<reference evidence="13" key="1">
    <citation type="submission" date="2009-08" db="EMBL/GenBank/DDBJ databases">
        <title>Annotation of Salpingoeca rosetta.</title>
        <authorList>
            <consortium name="The Broad Institute Genome Sequencing Platform"/>
            <person name="Russ C."/>
            <person name="Cuomo C."/>
            <person name="Burger G."/>
            <person name="Gray M.W."/>
            <person name="Holland P.W.H."/>
            <person name="King N."/>
            <person name="Lang F.B.F."/>
            <person name="Roger A.J."/>
            <person name="Ruiz-Trillo I."/>
            <person name="Young S.K."/>
            <person name="Zeng Q."/>
            <person name="Gargeya S."/>
            <person name="Alvarado L."/>
            <person name="Berlin A."/>
            <person name="Chapman S.B."/>
            <person name="Chen Z."/>
            <person name="Freedman E."/>
            <person name="Gellesch M."/>
            <person name="Goldberg J."/>
            <person name="Griggs A."/>
            <person name="Gujja S."/>
            <person name="Heilman E."/>
            <person name="Heiman D."/>
            <person name="Howarth C."/>
            <person name="Mehta T."/>
            <person name="Neiman D."/>
            <person name="Pearson M."/>
            <person name="Roberts A."/>
            <person name="Saif S."/>
            <person name="Shea T."/>
            <person name="Shenoy N."/>
            <person name="Sisk P."/>
            <person name="Stolte C."/>
            <person name="Sykes S."/>
            <person name="White J."/>
            <person name="Yandava C."/>
            <person name="Haas B."/>
            <person name="Nusbaum C."/>
            <person name="Birren B."/>
        </authorList>
    </citation>
    <scope>NUCLEOTIDE SEQUENCE [LARGE SCALE GENOMIC DNA]</scope>
    <source>
        <strain evidence="13">ATCC 50818</strain>
    </source>
</reference>
<dbReference type="PANTHER" id="PTHR42765">
    <property type="entry name" value="SOLEUCYL-TRNA SYNTHETASE"/>
    <property type="match status" value="1"/>
</dbReference>
<keyword evidence="3 9" id="KW-0436">Ligase</keyword>
<dbReference type="SUPFAM" id="SSF50677">
    <property type="entry name" value="ValRS/IleRS/LeuRS editing domain"/>
    <property type="match status" value="1"/>
</dbReference>
<dbReference type="Gene3D" id="1.10.10.830">
    <property type="entry name" value="Ile-tRNA synthetase CP2 domain-like"/>
    <property type="match status" value="1"/>
</dbReference>
<dbReference type="GO" id="GO:0004822">
    <property type="term" value="F:isoleucine-tRNA ligase activity"/>
    <property type="evidence" value="ECO:0007669"/>
    <property type="project" value="UniProtKB-EC"/>
</dbReference>
<dbReference type="GO" id="GO:0005524">
    <property type="term" value="F:ATP binding"/>
    <property type="evidence" value="ECO:0007669"/>
    <property type="project" value="UniProtKB-KW"/>
</dbReference>
<dbReference type="GO" id="GO:0002161">
    <property type="term" value="F:aminoacyl-tRNA deacylase activity"/>
    <property type="evidence" value="ECO:0007669"/>
    <property type="project" value="InterPro"/>
</dbReference>
<keyword evidence="14" id="KW-1185">Reference proteome</keyword>
<dbReference type="STRING" id="946362.F2U092"/>
<dbReference type="Gene3D" id="3.40.50.620">
    <property type="entry name" value="HUPs"/>
    <property type="match status" value="2"/>
</dbReference>
<dbReference type="OrthoDB" id="10264412at2759"/>
<dbReference type="CDD" id="cd07960">
    <property type="entry name" value="Anticodon_Ia_Ile_BEm"/>
    <property type="match status" value="1"/>
</dbReference>
<dbReference type="eggNOG" id="KOG0433">
    <property type="taxonomic scope" value="Eukaryota"/>
</dbReference>
<dbReference type="GeneID" id="16077978"/>
<evidence type="ECO:0000256" key="5">
    <source>
        <dbReference type="ARBA" id="ARBA00022840"/>
    </source>
</evidence>
<sequence length="1096" mass="120055">MHCQTTHTRNQNSANHVMLGCSAAASRLWRAVAAGSRTPLGGAATAARGGSVTHCCACCRRVASTGKESKDQKQQQQSSNKQQAKKQKKGNKQKDGSMFSDTLCLPQTAFPMRANAATREPMIQENCFKGVYEELAARDGPAFILHDGPPFANGNLHMGHVLNKALKDMIVRYKAIRGHRISFVPGWDCHGLPIEAKAVTSTSASSGTADASKPKGLTIASDPRRIRKAARKLAEGAIKEQKTDFVRLGVMADWDHPYLTLHPQYEADQVALFLRMMQAGMVQRRYRPVYWSPSSQTALAEAEIEYDEHTSTSIFVRLPLVVGDSLKRAITSSDGAANTAAAAATSTTPVNVSAVIWTTTPWTLPANQAIAVHSDLGYVLVQETKAGGDVMVVAEACLDRCRKFLPEGTTRIIGHIQGRELLDSSYRHPVWEGRTCPVFHADHVTSDAGTGVVHMAPAHGLEDYHACAANGMQIDLNLVDNTGRYTQDAGDALQGLEAMGAGGKKVLELLQEGNRLLQQEAFQHRYPLDWRTKKPIMLRATQQWFAQLQDIKHAALAALDNVQLVPEQGRTRLSSMLGLRDEWCVSRQRVWGVPIAVFCRDDTGEAHLSSEYVDHIVNVIATHGSDAWWTLPDDELFPEYMREPGVTYSKSADTMDVWFDSGTSWNAVTARAHGREATADVYLEGSDQHRGWFQSSLLTKITDDVTTGRTPTAPFKTIITHGFVLDEENRKMSKSLGNGVDPRIVINGGPNLKKEPAYGADVLRLWAASTAYQHDVNIGPSTLSITAENLRKIRNSCRFMLGNLADFSLETDAVSDLSDLDKYMLHRISQLDAGMRASYESYNFLRATQDLLNFINTDLSSFYFEISKDRLYLSSPTGASRRAAQTVVHHILDFVVHAVSPVACHLAEEVHHFRSGVDPSATKACGSLLQNSVWGDQFAGWQLPKAEAEAWEAVRDVRKRVFQHIQDARDAKVVTSSLDSEVTIRAARPLAQQLSRLQETPLYWDDSLLNAILMTSAVHVEEQASAAAAAVAGGEVASESVDVCVDVRASSRGKCPRCWRFMAVDNATPCTRCQRVLAGMPASSTPPTPATAAAAQ</sequence>
<dbReference type="PROSITE" id="PS00178">
    <property type="entry name" value="AA_TRNA_LIGASE_I"/>
    <property type="match status" value="1"/>
</dbReference>
<evidence type="ECO:0000256" key="2">
    <source>
        <dbReference type="ARBA" id="ARBA00013165"/>
    </source>
</evidence>
<dbReference type="GO" id="GO:0006428">
    <property type="term" value="P:isoleucyl-tRNA aminoacylation"/>
    <property type="evidence" value="ECO:0007669"/>
    <property type="project" value="InterPro"/>
</dbReference>
<keyword evidence="6 9" id="KW-0648">Protein biosynthesis</keyword>
<dbReference type="PANTHER" id="PTHR42765:SF1">
    <property type="entry name" value="ISOLEUCINE--TRNA LIGASE, MITOCHONDRIAL"/>
    <property type="match status" value="1"/>
</dbReference>
<evidence type="ECO:0000256" key="4">
    <source>
        <dbReference type="ARBA" id="ARBA00022741"/>
    </source>
</evidence>
<evidence type="ECO:0000256" key="6">
    <source>
        <dbReference type="ARBA" id="ARBA00022917"/>
    </source>
</evidence>
<evidence type="ECO:0000259" key="11">
    <source>
        <dbReference type="Pfam" id="PF00133"/>
    </source>
</evidence>
<evidence type="ECO:0000256" key="3">
    <source>
        <dbReference type="ARBA" id="ARBA00022598"/>
    </source>
</evidence>
<dbReference type="Pfam" id="PF00133">
    <property type="entry name" value="tRNA-synt_1"/>
    <property type="match status" value="1"/>
</dbReference>
<accession>F2U092</accession>
<dbReference type="OMA" id="HCWRCKT"/>
<dbReference type="FunCoup" id="F2U092">
    <property type="interactions" value="1215"/>
</dbReference>
<organism evidence="14">
    <name type="scientific">Salpingoeca rosetta (strain ATCC 50818 / BSB-021)</name>
    <dbReference type="NCBI Taxonomy" id="946362"/>
    <lineage>
        <taxon>Eukaryota</taxon>
        <taxon>Choanoflagellata</taxon>
        <taxon>Craspedida</taxon>
        <taxon>Salpingoecidae</taxon>
        <taxon>Salpingoeca</taxon>
    </lineage>
</organism>
<evidence type="ECO:0000256" key="10">
    <source>
        <dbReference type="SAM" id="MobiDB-lite"/>
    </source>
</evidence>
<protein>
    <recommendedName>
        <fullName evidence="2">isoleucine--tRNA ligase</fullName>
        <ecNumber evidence="2">6.1.1.5</ecNumber>
    </recommendedName>
    <alternativeName>
        <fullName evidence="8">Isoleucyl-tRNA synthetase</fullName>
    </alternativeName>
</protein>
<dbReference type="InterPro" id="IPR002300">
    <property type="entry name" value="aa-tRNA-synth_Ia"/>
</dbReference>
<feature type="domain" description="Aminoacyl-tRNA synthetase class Ia" evidence="11">
    <location>
        <begin position="127"/>
        <end position="778"/>
    </location>
</feature>
<dbReference type="InterPro" id="IPR023585">
    <property type="entry name" value="Ile-tRNA-ligase_type1"/>
</dbReference>
<evidence type="ECO:0000313" key="14">
    <source>
        <dbReference type="Proteomes" id="UP000007799"/>
    </source>
</evidence>
<dbReference type="InterPro" id="IPR009080">
    <property type="entry name" value="tRNAsynth_Ia_anticodon-bd"/>
</dbReference>
<dbReference type="InterPro" id="IPR033708">
    <property type="entry name" value="Anticodon_Ile_BEm"/>
</dbReference>
<dbReference type="GO" id="GO:0000049">
    <property type="term" value="F:tRNA binding"/>
    <property type="evidence" value="ECO:0007669"/>
    <property type="project" value="InterPro"/>
</dbReference>
<dbReference type="InterPro" id="IPR013155">
    <property type="entry name" value="M/V/L/I-tRNA-synth_anticd-bd"/>
</dbReference>
<dbReference type="InterPro" id="IPR009008">
    <property type="entry name" value="Val/Leu/Ile-tRNA-synth_edit"/>
</dbReference>
<dbReference type="RefSeq" id="XP_004997381.1">
    <property type="nucleotide sequence ID" value="XM_004997324.1"/>
</dbReference>
<dbReference type="InParanoid" id="F2U092"/>
<dbReference type="NCBIfam" id="TIGR00392">
    <property type="entry name" value="ileS"/>
    <property type="match status" value="1"/>
</dbReference>
<dbReference type="Gene3D" id="1.10.730.20">
    <property type="match status" value="1"/>
</dbReference>
<dbReference type="PRINTS" id="PR00984">
    <property type="entry name" value="TRNASYNTHILE"/>
</dbReference>
<dbReference type="GO" id="GO:0032543">
    <property type="term" value="P:mitochondrial translation"/>
    <property type="evidence" value="ECO:0007669"/>
    <property type="project" value="TreeGrafter"/>
</dbReference>
<dbReference type="EMBL" id="GL832958">
    <property type="protein sequence ID" value="EGD80820.1"/>
    <property type="molecule type" value="Genomic_DNA"/>
</dbReference>
<evidence type="ECO:0000259" key="12">
    <source>
        <dbReference type="Pfam" id="PF08264"/>
    </source>
</evidence>
<keyword evidence="5 9" id="KW-0067">ATP-binding</keyword>
<feature type="region of interest" description="Disordered" evidence="10">
    <location>
        <begin position="67"/>
        <end position="99"/>
    </location>
</feature>
<keyword evidence="4 9" id="KW-0547">Nucleotide-binding</keyword>
<dbReference type="HAMAP" id="MF_02002">
    <property type="entry name" value="Ile_tRNA_synth_type1"/>
    <property type="match status" value="1"/>
</dbReference>
<gene>
    <name evidence="13" type="ORF">PTSG_01406</name>
</gene>
<dbReference type="Gene3D" id="3.90.740.10">
    <property type="entry name" value="Valyl/Leucyl/Isoleucyl-tRNA synthetase, editing domain"/>
    <property type="match status" value="1"/>
</dbReference>
<dbReference type="GO" id="GO:0005739">
    <property type="term" value="C:mitochondrion"/>
    <property type="evidence" value="ECO:0007669"/>
    <property type="project" value="TreeGrafter"/>
</dbReference>
<dbReference type="KEGG" id="sre:PTSG_01406"/>
<dbReference type="SUPFAM" id="SSF52374">
    <property type="entry name" value="Nucleotidylyl transferase"/>
    <property type="match status" value="1"/>
</dbReference>
<dbReference type="Pfam" id="PF08264">
    <property type="entry name" value="Anticodon_1"/>
    <property type="match status" value="1"/>
</dbReference>
<dbReference type="AlphaFoldDB" id="F2U092"/>
<feature type="domain" description="Methionyl/Valyl/Leucyl/Isoleucyl-tRNA synthetase anticodon-binding" evidence="12">
    <location>
        <begin position="821"/>
        <end position="983"/>
    </location>
</feature>
<evidence type="ECO:0000256" key="1">
    <source>
        <dbReference type="ARBA" id="ARBA00005594"/>
    </source>
</evidence>
<evidence type="ECO:0000313" key="13">
    <source>
        <dbReference type="EMBL" id="EGD80820.1"/>
    </source>
</evidence>
<dbReference type="EC" id="6.1.1.5" evidence="2"/>
<proteinExistence type="inferred from homology"/>
<dbReference type="InterPro" id="IPR001412">
    <property type="entry name" value="aa-tRNA-synth_I_CS"/>
</dbReference>
<evidence type="ECO:0000256" key="7">
    <source>
        <dbReference type="ARBA" id="ARBA00023146"/>
    </source>
</evidence>
<dbReference type="SUPFAM" id="SSF47323">
    <property type="entry name" value="Anticodon-binding domain of a subclass of class I aminoacyl-tRNA synthetases"/>
    <property type="match status" value="1"/>
</dbReference>
<dbReference type="InterPro" id="IPR014729">
    <property type="entry name" value="Rossmann-like_a/b/a_fold"/>
</dbReference>
<dbReference type="InterPro" id="IPR002301">
    <property type="entry name" value="Ile-tRNA-ligase"/>
</dbReference>